<proteinExistence type="predicted"/>
<dbReference type="AlphaFoldDB" id="A0AAE1XVM8"/>
<sequence>MTQVYQQQPWTLSLRAKAKNLDFKFKASRILPICKLFRFSIQFNLHPYFLDIKSKPEFSFSLKPKSLKLKFLEIFKKFHSRRAKNKGIVRRWRAHKLSYYLGKGFLWKYSWKALNYAAPSGLLYQLSKVIFDGICGWLESLPG</sequence>
<reference evidence="1" key="1">
    <citation type="submission" date="2020-06" db="EMBL/GenBank/DDBJ databases">
        <authorList>
            <person name="Li T."/>
            <person name="Hu X."/>
            <person name="Zhang T."/>
            <person name="Song X."/>
            <person name="Zhang H."/>
            <person name="Dai N."/>
            <person name="Sheng W."/>
            <person name="Hou X."/>
            <person name="Wei L."/>
        </authorList>
    </citation>
    <scope>NUCLEOTIDE SEQUENCE</scope>
    <source>
        <strain evidence="1">3651</strain>
        <tissue evidence="1">Leaf</tissue>
    </source>
</reference>
<reference evidence="1" key="2">
    <citation type="journal article" date="2024" name="Plant">
        <title>Genomic evolution and insights into agronomic trait innovations of Sesamum species.</title>
        <authorList>
            <person name="Miao H."/>
            <person name="Wang L."/>
            <person name="Qu L."/>
            <person name="Liu H."/>
            <person name="Sun Y."/>
            <person name="Le M."/>
            <person name="Wang Q."/>
            <person name="Wei S."/>
            <person name="Zheng Y."/>
            <person name="Lin W."/>
            <person name="Duan Y."/>
            <person name="Cao H."/>
            <person name="Xiong S."/>
            <person name="Wang X."/>
            <person name="Wei L."/>
            <person name="Li C."/>
            <person name="Ma Q."/>
            <person name="Ju M."/>
            <person name="Zhao R."/>
            <person name="Li G."/>
            <person name="Mu C."/>
            <person name="Tian Q."/>
            <person name="Mei H."/>
            <person name="Zhang T."/>
            <person name="Gao T."/>
            <person name="Zhang H."/>
        </authorList>
    </citation>
    <scope>NUCLEOTIDE SEQUENCE</scope>
    <source>
        <strain evidence="1">3651</strain>
    </source>
</reference>
<evidence type="ECO:0000313" key="2">
    <source>
        <dbReference type="Proteomes" id="UP001293254"/>
    </source>
</evidence>
<evidence type="ECO:0000313" key="1">
    <source>
        <dbReference type="EMBL" id="KAK4418839.1"/>
    </source>
</evidence>
<gene>
    <name evidence="1" type="ORF">Salat_2296700</name>
</gene>
<organism evidence="1 2">
    <name type="scientific">Sesamum alatum</name>
    <dbReference type="NCBI Taxonomy" id="300844"/>
    <lineage>
        <taxon>Eukaryota</taxon>
        <taxon>Viridiplantae</taxon>
        <taxon>Streptophyta</taxon>
        <taxon>Embryophyta</taxon>
        <taxon>Tracheophyta</taxon>
        <taxon>Spermatophyta</taxon>
        <taxon>Magnoliopsida</taxon>
        <taxon>eudicotyledons</taxon>
        <taxon>Gunneridae</taxon>
        <taxon>Pentapetalae</taxon>
        <taxon>asterids</taxon>
        <taxon>lamiids</taxon>
        <taxon>Lamiales</taxon>
        <taxon>Pedaliaceae</taxon>
        <taxon>Sesamum</taxon>
    </lineage>
</organism>
<dbReference type="Proteomes" id="UP001293254">
    <property type="component" value="Unassembled WGS sequence"/>
</dbReference>
<accession>A0AAE1XVM8</accession>
<keyword evidence="2" id="KW-1185">Reference proteome</keyword>
<protein>
    <submittedName>
        <fullName evidence="1">Uncharacterized protein</fullName>
    </submittedName>
</protein>
<dbReference type="EMBL" id="JACGWO010000009">
    <property type="protein sequence ID" value="KAK4418839.1"/>
    <property type="molecule type" value="Genomic_DNA"/>
</dbReference>
<name>A0AAE1XVM8_9LAMI</name>
<comment type="caution">
    <text evidence="1">The sequence shown here is derived from an EMBL/GenBank/DDBJ whole genome shotgun (WGS) entry which is preliminary data.</text>
</comment>